<organism evidence="2 3">
    <name type="scientific">Citrullus colocynthis</name>
    <name type="common">colocynth</name>
    <dbReference type="NCBI Taxonomy" id="252529"/>
    <lineage>
        <taxon>Eukaryota</taxon>
        <taxon>Viridiplantae</taxon>
        <taxon>Streptophyta</taxon>
        <taxon>Embryophyta</taxon>
        <taxon>Tracheophyta</taxon>
        <taxon>Spermatophyta</taxon>
        <taxon>Magnoliopsida</taxon>
        <taxon>eudicotyledons</taxon>
        <taxon>Gunneridae</taxon>
        <taxon>Pentapetalae</taxon>
        <taxon>rosids</taxon>
        <taxon>fabids</taxon>
        <taxon>Cucurbitales</taxon>
        <taxon>Cucurbitaceae</taxon>
        <taxon>Benincaseae</taxon>
        <taxon>Citrullus</taxon>
    </lineage>
</organism>
<gene>
    <name evidence="2" type="ORF">CITCOLO1_LOCUS19966</name>
</gene>
<proteinExistence type="predicted"/>
<dbReference type="EMBL" id="OZ021742">
    <property type="protein sequence ID" value="CAK9327580.1"/>
    <property type="molecule type" value="Genomic_DNA"/>
</dbReference>
<feature type="compositionally biased region" description="Basic and acidic residues" evidence="1">
    <location>
        <begin position="94"/>
        <end position="108"/>
    </location>
</feature>
<feature type="compositionally biased region" description="Low complexity" evidence="1">
    <location>
        <begin position="66"/>
        <end position="76"/>
    </location>
</feature>
<reference evidence="2 3" key="1">
    <citation type="submission" date="2024-03" db="EMBL/GenBank/DDBJ databases">
        <authorList>
            <person name="Gkanogiannis A."/>
            <person name="Becerra Lopez-Lavalle L."/>
        </authorList>
    </citation>
    <scope>NUCLEOTIDE SEQUENCE [LARGE SCALE GENOMIC DNA]</scope>
</reference>
<evidence type="ECO:0000313" key="3">
    <source>
        <dbReference type="Proteomes" id="UP001642487"/>
    </source>
</evidence>
<keyword evidence="3" id="KW-1185">Reference proteome</keyword>
<feature type="region of interest" description="Disordered" evidence="1">
    <location>
        <begin position="56"/>
        <end position="108"/>
    </location>
</feature>
<accession>A0ABP0Z702</accession>
<evidence type="ECO:0000313" key="2">
    <source>
        <dbReference type="EMBL" id="CAK9327580.1"/>
    </source>
</evidence>
<evidence type="ECO:0000256" key="1">
    <source>
        <dbReference type="SAM" id="MobiDB-lite"/>
    </source>
</evidence>
<sequence>MCDSFSRNKVGSIRPSIFVDWVSKILQWALSGDDGLNEESKHGLWTASPIFHSSPPSLSALQRLPSSESSASPNRSKLPPGNISHMDLFGQNRDQTRGKEVKAIEHHQ</sequence>
<dbReference type="Proteomes" id="UP001642487">
    <property type="component" value="Chromosome 8"/>
</dbReference>
<name>A0ABP0Z702_9ROSI</name>
<protein>
    <submittedName>
        <fullName evidence="2">Uncharacterized protein</fullName>
    </submittedName>
</protein>